<protein>
    <submittedName>
        <fullName evidence="1">Uncharacterized protein</fullName>
    </submittedName>
</protein>
<dbReference type="Gramene" id="OPUNC07G10730.1">
    <property type="protein sequence ID" value="OPUNC07G10730.1"/>
    <property type="gene ID" value="OPUNC07G10730"/>
</dbReference>
<reference evidence="1" key="2">
    <citation type="submission" date="2018-05" db="EMBL/GenBank/DDBJ databases">
        <title>OpunRS2 (Oryza punctata Reference Sequence Version 2).</title>
        <authorList>
            <person name="Zhang J."/>
            <person name="Kudrna D."/>
            <person name="Lee S."/>
            <person name="Talag J."/>
            <person name="Welchert J."/>
            <person name="Wing R.A."/>
        </authorList>
    </citation>
    <scope>NUCLEOTIDE SEQUENCE [LARGE SCALE GENOMIC DNA]</scope>
</reference>
<evidence type="ECO:0000313" key="2">
    <source>
        <dbReference type="Proteomes" id="UP000026962"/>
    </source>
</evidence>
<dbReference type="HOGENOM" id="CLU_2642364_0_0_1"/>
<name>A0A0E0LJT3_ORYPU</name>
<dbReference type="Proteomes" id="UP000026962">
    <property type="component" value="Chromosome 7"/>
</dbReference>
<dbReference type="AlphaFoldDB" id="A0A0E0LJT3"/>
<sequence length="77" mass="8501">MATSSTPSSSSKASIPSEFAEAARVQASRIADIEASSKSFSPKLHHRLLIDQYQVNIQNRLLRAIMEKSQFLPVTLL</sequence>
<keyword evidence="2" id="KW-1185">Reference proteome</keyword>
<reference evidence="1" key="1">
    <citation type="submission" date="2015-04" db="UniProtKB">
        <authorList>
            <consortium name="EnsemblPlants"/>
        </authorList>
    </citation>
    <scope>IDENTIFICATION</scope>
</reference>
<dbReference type="EnsemblPlants" id="OPUNC07G10730.1">
    <property type="protein sequence ID" value="OPUNC07G10730.1"/>
    <property type="gene ID" value="OPUNC07G10730"/>
</dbReference>
<accession>A0A0E0LJT3</accession>
<proteinExistence type="predicted"/>
<organism evidence="1">
    <name type="scientific">Oryza punctata</name>
    <name type="common">Red rice</name>
    <dbReference type="NCBI Taxonomy" id="4537"/>
    <lineage>
        <taxon>Eukaryota</taxon>
        <taxon>Viridiplantae</taxon>
        <taxon>Streptophyta</taxon>
        <taxon>Embryophyta</taxon>
        <taxon>Tracheophyta</taxon>
        <taxon>Spermatophyta</taxon>
        <taxon>Magnoliopsida</taxon>
        <taxon>Liliopsida</taxon>
        <taxon>Poales</taxon>
        <taxon>Poaceae</taxon>
        <taxon>BOP clade</taxon>
        <taxon>Oryzoideae</taxon>
        <taxon>Oryzeae</taxon>
        <taxon>Oryzinae</taxon>
        <taxon>Oryza</taxon>
    </lineage>
</organism>
<evidence type="ECO:0000313" key="1">
    <source>
        <dbReference type="EnsemblPlants" id="OPUNC07G10730.1"/>
    </source>
</evidence>